<evidence type="ECO:0000313" key="3">
    <source>
        <dbReference type="Proteomes" id="UP000254510"/>
    </source>
</evidence>
<evidence type="ECO:0000313" key="2">
    <source>
        <dbReference type="EMBL" id="SUN60573.1"/>
    </source>
</evidence>
<dbReference type="EMBL" id="UHFM01000006">
    <property type="protein sequence ID" value="SUN60573.1"/>
    <property type="molecule type" value="Genomic_DNA"/>
</dbReference>
<protein>
    <submittedName>
        <fullName evidence="2">Uncharacterized protein</fullName>
    </submittedName>
</protein>
<dbReference type="AlphaFoldDB" id="A0A380K6F0"/>
<accession>A0A380K6F0</accession>
<feature type="region of interest" description="Disordered" evidence="1">
    <location>
        <begin position="1"/>
        <end position="32"/>
    </location>
</feature>
<evidence type="ECO:0000256" key="1">
    <source>
        <dbReference type="SAM" id="MobiDB-lite"/>
    </source>
</evidence>
<feature type="compositionally biased region" description="Basic and acidic residues" evidence="1">
    <location>
        <begin position="14"/>
        <end position="32"/>
    </location>
</feature>
<dbReference type="Proteomes" id="UP000254510">
    <property type="component" value="Unassembled WGS sequence"/>
</dbReference>
<organism evidence="2 3">
    <name type="scientific">Streptococcus gallolyticus</name>
    <dbReference type="NCBI Taxonomy" id="315405"/>
    <lineage>
        <taxon>Bacteria</taxon>
        <taxon>Bacillati</taxon>
        <taxon>Bacillota</taxon>
        <taxon>Bacilli</taxon>
        <taxon>Lactobacillales</taxon>
        <taxon>Streptococcaceae</taxon>
        <taxon>Streptococcus</taxon>
    </lineage>
</organism>
<gene>
    <name evidence="2" type="ORF">NCTC13767_01945</name>
</gene>
<proteinExistence type="predicted"/>
<reference evidence="2 3" key="1">
    <citation type="submission" date="2018-06" db="EMBL/GenBank/DDBJ databases">
        <authorList>
            <consortium name="Pathogen Informatics"/>
            <person name="Doyle S."/>
        </authorList>
    </citation>
    <scope>NUCLEOTIDE SEQUENCE [LARGE SCALE GENOMIC DNA]</scope>
    <source>
        <strain evidence="2 3">NCTC13767</strain>
    </source>
</reference>
<name>A0A380K6F0_9STRE</name>
<sequence length="60" mass="6763">MEKRLEIAPKISSSKKDASKTKVKEKTQFEPKRNKVKMAGVVDDKSLAALMTLKDKLSEK</sequence>